<dbReference type="Gene3D" id="3.40.50.720">
    <property type="entry name" value="NAD(P)-binding Rossmann-like Domain"/>
    <property type="match status" value="1"/>
</dbReference>
<keyword evidence="2" id="KW-1133">Transmembrane helix</keyword>
<dbReference type="GO" id="GO:0008324">
    <property type="term" value="F:monoatomic cation transmembrane transporter activity"/>
    <property type="evidence" value="ECO:0007669"/>
    <property type="project" value="InterPro"/>
</dbReference>
<dbReference type="Gene3D" id="1.10.287.70">
    <property type="match status" value="1"/>
</dbReference>
<dbReference type="AlphaFoldDB" id="A0A916NQ22"/>
<dbReference type="Pfam" id="PF07885">
    <property type="entry name" value="Ion_trans_2"/>
    <property type="match status" value="1"/>
</dbReference>
<dbReference type="KEGG" id="ptan:CRYO30217_00583"/>
<gene>
    <name evidence="4" type="primary">kefC</name>
    <name evidence="4" type="ORF">CRYO30217_00583</name>
</gene>
<dbReference type="InterPro" id="IPR003148">
    <property type="entry name" value="RCK_N"/>
</dbReference>
<comment type="subcellular location">
    <subcellularLocation>
        <location evidence="1">Cell membrane</location>
        <topology evidence="1">Multi-pass membrane protein</topology>
    </subcellularLocation>
</comment>
<organism evidence="4 5">
    <name type="scientific">Parvicella tangerina</name>
    <dbReference type="NCBI Taxonomy" id="2829795"/>
    <lineage>
        <taxon>Bacteria</taxon>
        <taxon>Pseudomonadati</taxon>
        <taxon>Bacteroidota</taxon>
        <taxon>Flavobacteriia</taxon>
        <taxon>Flavobacteriales</taxon>
        <taxon>Parvicellaceae</taxon>
        <taxon>Parvicella</taxon>
    </lineage>
</organism>
<dbReference type="InterPro" id="IPR050721">
    <property type="entry name" value="Trk_Ktr_HKT_K-transport"/>
</dbReference>
<dbReference type="SUPFAM" id="SSF81324">
    <property type="entry name" value="Voltage-gated potassium channels"/>
    <property type="match status" value="1"/>
</dbReference>
<dbReference type="InterPro" id="IPR013099">
    <property type="entry name" value="K_chnl_dom"/>
</dbReference>
<proteinExistence type="predicted"/>
<dbReference type="PANTHER" id="PTHR43833">
    <property type="entry name" value="POTASSIUM CHANNEL PROTEIN 2-RELATED-RELATED"/>
    <property type="match status" value="1"/>
</dbReference>
<evidence type="ECO:0000313" key="5">
    <source>
        <dbReference type="Proteomes" id="UP000683507"/>
    </source>
</evidence>
<feature type="domain" description="RCK N-terminal" evidence="3">
    <location>
        <begin position="118"/>
        <end position="236"/>
    </location>
</feature>
<dbReference type="SUPFAM" id="SSF51735">
    <property type="entry name" value="NAD(P)-binding Rossmann-fold domains"/>
    <property type="match status" value="1"/>
</dbReference>
<keyword evidence="2" id="KW-0812">Transmembrane</keyword>
<feature type="transmembrane region" description="Helical" evidence="2">
    <location>
        <begin position="20"/>
        <end position="39"/>
    </location>
</feature>
<keyword evidence="5" id="KW-1185">Reference proteome</keyword>
<dbReference type="InterPro" id="IPR006037">
    <property type="entry name" value="RCK_C"/>
</dbReference>
<dbReference type="Proteomes" id="UP000683507">
    <property type="component" value="Chromosome"/>
</dbReference>
<dbReference type="Gene3D" id="3.30.70.1450">
    <property type="entry name" value="Regulator of K+ conductance, C-terminal domain"/>
    <property type="match status" value="1"/>
</dbReference>
<dbReference type="GO" id="GO:0006813">
    <property type="term" value="P:potassium ion transport"/>
    <property type="evidence" value="ECO:0007669"/>
    <property type="project" value="InterPro"/>
</dbReference>
<dbReference type="InterPro" id="IPR036721">
    <property type="entry name" value="RCK_C_sf"/>
</dbReference>
<dbReference type="Pfam" id="PF02254">
    <property type="entry name" value="TrkA_N"/>
    <property type="match status" value="1"/>
</dbReference>
<dbReference type="InterPro" id="IPR036291">
    <property type="entry name" value="NAD(P)-bd_dom_sf"/>
</dbReference>
<accession>A0A916NQ22</accession>
<dbReference type="EMBL" id="OU015584">
    <property type="protein sequence ID" value="CAG5078123.1"/>
    <property type="molecule type" value="Genomic_DNA"/>
</dbReference>
<evidence type="ECO:0000256" key="1">
    <source>
        <dbReference type="ARBA" id="ARBA00004651"/>
    </source>
</evidence>
<name>A0A916NQ22_9FLAO</name>
<dbReference type="GO" id="GO:0005886">
    <property type="term" value="C:plasma membrane"/>
    <property type="evidence" value="ECO:0007669"/>
    <property type="project" value="UniProtKB-SubCell"/>
</dbReference>
<protein>
    <submittedName>
        <fullName evidence="4">Glutathione-regulated potassium-efflux system protein KefC</fullName>
    </submittedName>
</protein>
<keyword evidence="2" id="KW-0472">Membrane</keyword>
<dbReference type="SUPFAM" id="SSF116726">
    <property type="entry name" value="TrkA C-terminal domain-like"/>
    <property type="match status" value="1"/>
</dbReference>
<dbReference type="PROSITE" id="PS51201">
    <property type="entry name" value="RCK_N"/>
    <property type="match status" value="1"/>
</dbReference>
<evidence type="ECO:0000313" key="4">
    <source>
        <dbReference type="EMBL" id="CAG5078123.1"/>
    </source>
</evidence>
<dbReference type="PANTHER" id="PTHR43833:SF9">
    <property type="entry name" value="POTASSIUM CHANNEL PROTEIN YUGO-RELATED"/>
    <property type="match status" value="1"/>
</dbReference>
<reference evidence="4" key="1">
    <citation type="submission" date="2021-04" db="EMBL/GenBank/DDBJ databases">
        <authorList>
            <person name="Rodrigo-Torres L."/>
            <person name="Arahal R. D."/>
            <person name="Lucena T."/>
        </authorList>
    </citation>
    <scope>NUCLEOTIDE SEQUENCE</scope>
    <source>
        <strain evidence="4">AS29M-1</strain>
    </source>
</reference>
<sequence length="347" mass="38827">MNRGSNTMLFNFKLFSKVYYALLLLFLNIVGGAVGFVIIEGYDWIDAFYQTIITISTVGFGEVHQFTPTGKLFVSVLIITSFGTFAYAVTSITSYIVSGDYRQYFKDYRTMKEITELQDHVIVCGYGRVGKQAVATLVAHHKNFVVIEQKEEIIEGFREKPEFLYLQGNATSDDTLIAAGIKNAKAIITTLPSDSENLFVVLTARELNKQLTIISRASAFSSIRKLKIAGANNVIMPDSLGGSHMAQLVTNPDVLEFIDQISIQGENVINLEEIDFKELPEDRKYKSLADLREQFPFCNIIGFKNKEGEYIINPGLSTEIVPGSKLFVLGNPEQIKNLNKQLRITKS</sequence>
<feature type="transmembrane region" description="Helical" evidence="2">
    <location>
        <begin position="72"/>
        <end position="97"/>
    </location>
</feature>
<evidence type="ECO:0000259" key="3">
    <source>
        <dbReference type="PROSITE" id="PS51201"/>
    </source>
</evidence>
<dbReference type="RefSeq" id="WP_258540814.1">
    <property type="nucleotide sequence ID" value="NZ_OU015584.1"/>
</dbReference>
<evidence type="ECO:0000256" key="2">
    <source>
        <dbReference type="SAM" id="Phobius"/>
    </source>
</evidence>
<dbReference type="Pfam" id="PF02080">
    <property type="entry name" value="TrkA_C"/>
    <property type="match status" value="1"/>
</dbReference>